<proteinExistence type="predicted"/>
<gene>
    <name evidence="1" type="ORF">G3I71_39260</name>
</gene>
<sequence>MTDVRDALDGLAGDQQLSQDWLGGLTANSALPVSVLARLLTVEELPDHTSSWLTRYPLDREKTALLVASPKTAHRLEAAANPSADVDELTLLARDPELRVRWVYAVLVGDFGRRIPDGALETLAGDSEVKIRRMAAQPSLPLPVRARLAEDEDASVRAVALTAELWPQLPAAVREALLADPEPQVRDAIAKLLLSEPEPLPLPEPALRVQDPDPYVRSRAAQDPDVPTTLALRLAEDFDDYVRLCLSMREDLTEEQRSAIAYVVPHGYHMPPRWIEERGHEPDVARRAAASGHVLLRRSIAGQRHLPADVVDRLAEDEDFFVRLTLCESCEEAPHELVLEMYTYWHGLRWSFLRRHPNFASPGLARFADHPNPRLRRAALDDPEAGPELVLRLIDDPEIGPWARTDPRLPSEELHRHLAVPGYALGAAANPALPPATMHRLLDLAGVANLSGTH</sequence>
<dbReference type="InterPro" id="IPR016024">
    <property type="entry name" value="ARM-type_fold"/>
</dbReference>
<dbReference type="EMBL" id="JAAGLU010000046">
    <property type="protein sequence ID" value="NEC91701.1"/>
    <property type="molecule type" value="Genomic_DNA"/>
</dbReference>
<name>A0A6B3C4E5_9ACTN</name>
<dbReference type="RefSeq" id="WP_164322669.1">
    <property type="nucleotide sequence ID" value="NZ_JAAGLU010000046.1"/>
</dbReference>
<dbReference type="InterPro" id="IPR011989">
    <property type="entry name" value="ARM-like"/>
</dbReference>
<comment type="caution">
    <text evidence="1">The sequence shown here is derived from an EMBL/GenBank/DDBJ whole genome shotgun (WGS) entry which is preliminary data.</text>
</comment>
<dbReference type="Gene3D" id="1.25.10.10">
    <property type="entry name" value="Leucine-rich Repeat Variant"/>
    <property type="match status" value="1"/>
</dbReference>
<reference evidence="1" key="1">
    <citation type="submission" date="2020-01" db="EMBL/GenBank/DDBJ databases">
        <title>Insect and environment-associated Actinomycetes.</title>
        <authorList>
            <person name="Currrie C."/>
            <person name="Chevrette M."/>
            <person name="Carlson C."/>
            <person name="Stubbendieck R."/>
            <person name="Wendt-Pienkowski E."/>
        </authorList>
    </citation>
    <scope>NUCLEOTIDE SEQUENCE</scope>
    <source>
        <strain evidence="1">SID12501</strain>
    </source>
</reference>
<protein>
    <submittedName>
        <fullName evidence="1">Uncharacterized protein</fullName>
    </submittedName>
</protein>
<dbReference type="SUPFAM" id="SSF48371">
    <property type="entry name" value="ARM repeat"/>
    <property type="match status" value="1"/>
</dbReference>
<evidence type="ECO:0000313" key="1">
    <source>
        <dbReference type="EMBL" id="NEC91701.1"/>
    </source>
</evidence>
<accession>A0A6B3C4E5</accession>
<dbReference type="AlphaFoldDB" id="A0A6B3C4E5"/>
<organism evidence="1">
    <name type="scientific">Streptomyces sp. SID12501</name>
    <dbReference type="NCBI Taxonomy" id="2706042"/>
    <lineage>
        <taxon>Bacteria</taxon>
        <taxon>Bacillati</taxon>
        <taxon>Actinomycetota</taxon>
        <taxon>Actinomycetes</taxon>
        <taxon>Kitasatosporales</taxon>
        <taxon>Streptomycetaceae</taxon>
        <taxon>Streptomyces</taxon>
    </lineage>
</organism>